<organism evidence="1 2">
    <name type="scientific">Trifolium medium</name>
    <dbReference type="NCBI Taxonomy" id="97028"/>
    <lineage>
        <taxon>Eukaryota</taxon>
        <taxon>Viridiplantae</taxon>
        <taxon>Streptophyta</taxon>
        <taxon>Embryophyta</taxon>
        <taxon>Tracheophyta</taxon>
        <taxon>Spermatophyta</taxon>
        <taxon>Magnoliopsida</taxon>
        <taxon>eudicotyledons</taxon>
        <taxon>Gunneridae</taxon>
        <taxon>Pentapetalae</taxon>
        <taxon>rosids</taxon>
        <taxon>fabids</taxon>
        <taxon>Fabales</taxon>
        <taxon>Fabaceae</taxon>
        <taxon>Papilionoideae</taxon>
        <taxon>50 kb inversion clade</taxon>
        <taxon>NPAAA clade</taxon>
        <taxon>Hologalegina</taxon>
        <taxon>IRL clade</taxon>
        <taxon>Trifolieae</taxon>
        <taxon>Trifolium</taxon>
    </lineage>
</organism>
<feature type="non-terminal residue" evidence="1">
    <location>
        <position position="35"/>
    </location>
</feature>
<dbReference type="AlphaFoldDB" id="A0A392V9I9"/>
<evidence type="ECO:0000313" key="2">
    <source>
        <dbReference type="Proteomes" id="UP000265520"/>
    </source>
</evidence>
<reference evidence="1 2" key="1">
    <citation type="journal article" date="2018" name="Front. Plant Sci.">
        <title>Red Clover (Trifolium pratense) and Zigzag Clover (T. medium) - A Picture of Genomic Similarities and Differences.</title>
        <authorList>
            <person name="Dluhosova J."/>
            <person name="Istvanek J."/>
            <person name="Nedelnik J."/>
            <person name="Repkova J."/>
        </authorList>
    </citation>
    <scope>NUCLEOTIDE SEQUENCE [LARGE SCALE GENOMIC DNA]</scope>
    <source>
        <strain evidence="2">cv. 10/8</strain>
        <tissue evidence="1">Leaf</tissue>
    </source>
</reference>
<protein>
    <submittedName>
        <fullName evidence="1">Uncharacterized protein</fullName>
    </submittedName>
</protein>
<sequence length="35" mass="4066">MLLSLVAHGDLELEQLDERQPSCMETYKVEDKESQ</sequence>
<accession>A0A392V9I9</accession>
<dbReference type="Proteomes" id="UP000265520">
    <property type="component" value="Unassembled WGS sequence"/>
</dbReference>
<evidence type="ECO:0000313" key="1">
    <source>
        <dbReference type="EMBL" id="MCI84093.1"/>
    </source>
</evidence>
<dbReference type="EMBL" id="LXQA011082638">
    <property type="protein sequence ID" value="MCI84093.1"/>
    <property type="molecule type" value="Genomic_DNA"/>
</dbReference>
<name>A0A392V9I9_9FABA</name>
<comment type="caution">
    <text evidence="1">The sequence shown here is derived from an EMBL/GenBank/DDBJ whole genome shotgun (WGS) entry which is preliminary data.</text>
</comment>
<proteinExistence type="predicted"/>
<keyword evidence="2" id="KW-1185">Reference proteome</keyword>